<evidence type="ECO:0000313" key="2">
    <source>
        <dbReference type="Proteomes" id="UP000729402"/>
    </source>
</evidence>
<reference evidence="1" key="2">
    <citation type="submission" date="2021-02" db="EMBL/GenBank/DDBJ databases">
        <authorList>
            <person name="Kimball J.A."/>
            <person name="Haas M.W."/>
            <person name="Macchietto M."/>
            <person name="Kono T."/>
            <person name="Duquette J."/>
            <person name="Shao M."/>
        </authorList>
    </citation>
    <scope>NUCLEOTIDE SEQUENCE</scope>
    <source>
        <tissue evidence="1">Fresh leaf tissue</tissue>
    </source>
</reference>
<protein>
    <submittedName>
        <fullName evidence="1">Uncharacterized protein</fullName>
    </submittedName>
</protein>
<reference evidence="1" key="1">
    <citation type="journal article" date="2021" name="bioRxiv">
        <title>Whole Genome Assembly and Annotation of Northern Wild Rice, Zizania palustris L., Supports a Whole Genome Duplication in the Zizania Genus.</title>
        <authorList>
            <person name="Haas M."/>
            <person name="Kono T."/>
            <person name="Macchietto M."/>
            <person name="Millas R."/>
            <person name="McGilp L."/>
            <person name="Shao M."/>
            <person name="Duquette J."/>
            <person name="Hirsch C.N."/>
            <person name="Kimball J."/>
        </authorList>
    </citation>
    <scope>NUCLEOTIDE SEQUENCE</scope>
    <source>
        <tissue evidence="1">Fresh leaf tissue</tissue>
    </source>
</reference>
<dbReference type="Proteomes" id="UP000729402">
    <property type="component" value="Unassembled WGS sequence"/>
</dbReference>
<evidence type="ECO:0000313" key="1">
    <source>
        <dbReference type="EMBL" id="KAG8068833.1"/>
    </source>
</evidence>
<comment type="caution">
    <text evidence="1">The sequence shown here is derived from an EMBL/GenBank/DDBJ whole genome shotgun (WGS) entry which is preliminary data.</text>
</comment>
<gene>
    <name evidence="1" type="ORF">GUJ93_ZPchr0005g14659</name>
</gene>
<sequence length="120" mass="13370">MFAPTILTSSSSTPIFVWSRWPPLPWWLPRLDEKEELDAGHHDARLGGEVDGVHDGGVVNVLLEDEKLIGVFDAARVVVGHGEDRGLRCRGRVRGPEEEILTVGSRCSDLNKCFENFSKM</sequence>
<proteinExistence type="predicted"/>
<dbReference type="AlphaFoldDB" id="A0A8J5SBY6"/>
<accession>A0A8J5SBY6</accession>
<dbReference type="EMBL" id="JAAALK010000284">
    <property type="protein sequence ID" value="KAG8068833.1"/>
    <property type="molecule type" value="Genomic_DNA"/>
</dbReference>
<name>A0A8J5SBY6_ZIZPA</name>
<keyword evidence="2" id="KW-1185">Reference proteome</keyword>
<organism evidence="1 2">
    <name type="scientific">Zizania palustris</name>
    <name type="common">Northern wild rice</name>
    <dbReference type="NCBI Taxonomy" id="103762"/>
    <lineage>
        <taxon>Eukaryota</taxon>
        <taxon>Viridiplantae</taxon>
        <taxon>Streptophyta</taxon>
        <taxon>Embryophyta</taxon>
        <taxon>Tracheophyta</taxon>
        <taxon>Spermatophyta</taxon>
        <taxon>Magnoliopsida</taxon>
        <taxon>Liliopsida</taxon>
        <taxon>Poales</taxon>
        <taxon>Poaceae</taxon>
        <taxon>BOP clade</taxon>
        <taxon>Oryzoideae</taxon>
        <taxon>Oryzeae</taxon>
        <taxon>Zizaniinae</taxon>
        <taxon>Zizania</taxon>
    </lineage>
</organism>